<evidence type="ECO:0000259" key="2">
    <source>
        <dbReference type="Pfam" id="PF01636"/>
    </source>
</evidence>
<dbReference type="Gene3D" id="3.30.200.20">
    <property type="entry name" value="Phosphorylase Kinase, domain 1"/>
    <property type="match status" value="1"/>
</dbReference>
<dbReference type="SUPFAM" id="SSF56112">
    <property type="entry name" value="Protein kinase-like (PK-like)"/>
    <property type="match status" value="1"/>
</dbReference>
<protein>
    <submittedName>
        <fullName evidence="3">Phosphotransferase</fullName>
    </submittedName>
</protein>
<name>A0A2V5K2A4_9BACL</name>
<reference evidence="3 4" key="1">
    <citation type="submission" date="2018-05" db="EMBL/GenBank/DDBJ databases">
        <title>Paenibacillus flagellatus sp. nov., isolated from selenium mineral soil.</title>
        <authorList>
            <person name="Dai X."/>
        </authorList>
    </citation>
    <scope>NUCLEOTIDE SEQUENCE [LARGE SCALE GENOMIC DNA]</scope>
    <source>
        <strain evidence="3 4">DXL2</strain>
    </source>
</reference>
<dbReference type="Gene3D" id="3.90.1200.10">
    <property type="match status" value="1"/>
</dbReference>
<accession>A0A2V5K2A4</accession>
<keyword evidence="4" id="KW-1185">Reference proteome</keyword>
<sequence>MDNDNERNASSRPGNIHADEVAVDESTAKKLVATQFPQWAQLPVRKVESDGTDNAIYRLGEELAVRFPRIGSAVGQVEQDFRWLPFLAPQLPLPIPAPVAKGEPGEGYPWVWSVFRWLEGECATTGQIGDSREGANVLARFVAALHRIDPAVGTPPVSPRGMSLLSRDRAVRDAIAALDRVIDTVAATAAWEAALRAPEWRGPPVWIHGDLHAGNVLVDRGRVSAVIDFGCFGAGDPACDMLPAWSILDADGREAFRATLMPDEATWARGRGWALSIGLIALPYYMDTHPGMARIARRLIDEVLSDRLRD</sequence>
<feature type="domain" description="Aminoglycoside phosphotransferase" evidence="2">
    <location>
        <begin position="49"/>
        <end position="273"/>
    </location>
</feature>
<dbReference type="InterPro" id="IPR011009">
    <property type="entry name" value="Kinase-like_dom_sf"/>
</dbReference>
<proteinExistence type="predicted"/>
<dbReference type="CDD" id="cd05155">
    <property type="entry name" value="APH_ChoK_like_1"/>
    <property type="match status" value="1"/>
</dbReference>
<dbReference type="Proteomes" id="UP000247476">
    <property type="component" value="Unassembled WGS sequence"/>
</dbReference>
<comment type="caution">
    <text evidence="3">The sequence shown here is derived from an EMBL/GenBank/DDBJ whole genome shotgun (WGS) entry which is preliminary data.</text>
</comment>
<dbReference type="PANTHER" id="PTHR21310">
    <property type="entry name" value="AMINOGLYCOSIDE PHOSPHOTRANSFERASE-RELATED-RELATED"/>
    <property type="match status" value="1"/>
</dbReference>
<dbReference type="EMBL" id="QJVJ01000011">
    <property type="protein sequence ID" value="PYI51904.1"/>
    <property type="molecule type" value="Genomic_DNA"/>
</dbReference>
<evidence type="ECO:0000256" key="1">
    <source>
        <dbReference type="SAM" id="MobiDB-lite"/>
    </source>
</evidence>
<dbReference type="OrthoDB" id="3806873at2"/>
<dbReference type="InterPro" id="IPR051678">
    <property type="entry name" value="AGP_Transferase"/>
</dbReference>
<evidence type="ECO:0000313" key="4">
    <source>
        <dbReference type="Proteomes" id="UP000247476"/>
    </source>
</evidence>
<dbReference type="Pfam" id="PF01636">
    <property type="entry name" value="APH"/>
    <property type="match status" value="1"/>
</dbReference>
<dbReference type="AlphaFoldDB" id="A0A2V5K2A4"/>
<dbReference type="InterPro" id="IPR002575">
    <property type="entry name" value="Aminoglycoside_PTrfase"/>
</dbReference>
<dbReference type="RefSeq" id="WP_110842531.1">
    <property type="nucleotide sequence ID" value="NZ_QJVJ01000011.1"/>
</dbReference>
<dbReference type="GO" id="GO:0016740">
    <property type="term" value="F:transferase activity"/>
    <property type="evidence" value="ECO:0007669"/>
    <property type="project" value="UniProtKB-KW"/>
</dbReference>
<keyword evidence="3" id="KW-0808">Transferase</keyword>
<gene>
    <name evidence="3" type="ORF">DLM86_23615</name>
</gene>
<dbReference type="PANTHER" id="PTHR21310:SF42">
    <property type="entry name" value="BIFUNCTIONAL AAC_APH"/>
    <property type="match status" value="1"/>
</dbReference>
<feature type="region of interest" description="Disordered" evidence="1">
    <location>
        <begin position="1"/>
        <end position="20"/>
    </location>
</feature>
<organism evidence="3 4">
    <name type="scientific">Paenibacillus flagellatus</name>
    <dbReference type="NCBI Taxonomy" id="2211139"/>
    <lineage>
        <taxon>Bacteria</taxon>
        <taxon>Bacillati</taxon>
        <taxon>Bacillota</taxon>
        <taxon>Bacilli</taxon>
        <taxon>Bacillales</taxon>
        <taxon>Paenibacillaceae</taxon>
        <taxon>Paenibacillus</taxon>
    </lineage>
</organism>
<evidence type="ECO:0000313" key="3">
    <source>
        <dbReference type="EMBL" id="PYI51904.1"/>
    </source>
</evidence>